<feature type="active site" evidence="15">
    <location>
        <position position="40"/>
    </location>
</feature>
<dbReference type="InterPro" id="IPR000999">
    <property type="entry name" value="RNase_III_dom"/>
</dbReference>
<dbReference type="GO" id="GO:0010468">
    <property type="term" value="P:regulation of gene expression"/>
    <property type="evidence" value="ECO:0007669"/>
    <property type="project" value="TreeGrafter"/>
</dbReference>
<comment type="similarity">
    <text evidence="3">Belongs to the ribonuclease III family.</text>
</comment>
<keyword evidence="13 15" id="KW-0460">Magnesium</keyword>
<dbReference type="GO" id="GO:0008033">
    <property type="term" value="P:tRNA processing"/>
    <property type="evidence" value="ECO:0007669"/>
    <property type="project" value="UniProtKB-KW"/>
</dbReference>
<evidence type="ECO:0000256" key="10">
    <source>
        <dbReference type="ARBA" id="ARBA00022723"/>
    </source>
</evidence>
<keyword evidence="6 15" id="KW-0698">rRNA processing</keyword>
<dbReference type="SUPFAM" id="SSF69065">
    <property type="entry name" value="RNase III domain-like"/>
    <property type="match status" value="1"/>
</dbReference>
<dbReference type="OrthoDB" id="9805026at2"/>
<organism evidence="18 19">
    <name type="scientific">Buchnera aphidicola</name>
    <name type="common">Stegophylla sp.</name>
    <dbReference type="NCBI Taxonomy" id="2315800"/>
    <lineage>
        <taxon>Bacteria</taxon>
        <taxon>Pseudomonadati</taxon>
        <taxon>Pseudomonadota</taxon>
        <taxon>Gammaproteobacteria</taxon>
        <taxon>Enterobacterales</taxon>
        <taxon>Erwiniaceae</taxon>
        <taxon>Buchnera</taxon>
    </lineage>
</organism>
<feature type="domain" description="RNase III" evidence="17">
    <location>
        <begin position="1"/>
        <end position="123"/>
    </location>
</feature>
<keyword evidence="19" id="KW-1185">Reference proteome</keyword>
<proteinExistence type="inferred from homology"/>
<evidence type="ECO:0000313" key="19">
    <source>
        <dbReference type="Proteomes" id="UP000298636"/>
    </source>
</evidence>
<dbReference type="PANTHER" id="PTHR11207">
    <property type="entry name" value="RIBONUCLEASE III"/>
    <property type="match status" value="1"/>
</dbReference>
<evidence type="ECO:0000256" key="3">
    <source>
        <dbReference type="ARBA" id="ARBA00010183"/>
    </source>
</evidence>
<dbReference type="FunFam" id="1.10.1520.10:FF:000001">
    <property type="entry name" value="Ribonuclease 3"/>
    <property type="match status" value="1"/>
</dbReference>
<dbReference type="InterPro" id="IPR014720">
    <property type="entry name" value="dsRBD_dom"/>
</dbReference>
<evidence type="ECO:0000256" key="5">
    <source>
        <dbReference type="ARBA" id="ARBA00022490"/>
    </source>
</evidence>
<dbReference type="NCBIfam" id="TIGR02191">
    <property type="entry name" value="RNaseIII"/>
    <property type="match status" value="1"/>
</dbReference>
<evidence type="ECO:0000256" key="14">
    <source>
        <dbReference type="ARBA" id="ARBA00022884"/>
    </source>
</evidence>
<evidence type="ECO:0000256" key="6">
    <source>
        <dbReference type="ARBA" id="ARBA00022552"/>
    </source>
</evidence>
<dbReference type="Gene3D" id="3.30.160.20">
    <property type="match status" value="1"/>
</dbReference>
<keyword evidence="8 15" id="KW-0819">tRNA processing</keyword>
<dbReference type="FunFam" id="3.30.160.20:FF:000003">
    <property type="entry name" value="Ribonuclease 3"/>
    <property type="match status" value="1"/>
</dbReference>
<feature type="binding site" evidence="15">
    <location>
        <position position="109"/>
    </location>
    <ligand>
        <name>Mg(2+)</name>
        <dbReference type="ChEBI" id="CHEBI:18420"/>
    </ligand>
</feature>
<dbReference type="PROSITE" id="PS00517">
    <property type="entry name" value="RNASE_3_1"/>
    <property type="match status" value="1"/>
</dbReference>
<comment type="subunit">
    <text evidence="4 15">Homodimer.</text>
</comment>
<comment type="subcellular location">
    <subcellularLocation>
        <location evidence="2 15">Cytoplasm</location>
    </subcellularLocation>
</comment>
<dbReference type="InterPro" id="IPR036389">
    <property type="entry name" value="RNase_III_sf"/>
</dbReference>
<feature type="domain" description="DRBM" evidence="16">
    <location>
        <begin position="151"/>
        <end position="219"/>
    </location>
</feature>
<dbReference type="GO" id="GO:0019843">
    <property type="term" value="F:rRNA binding"/>
    <property type="evidence" value="ECO:0007669"/>
    <property type="project" value="UniProtKB-KW"/>
</dbReference>
<protein>
    <recommendedName>
        <fullName evidence="15">Ribonuclease 3</fullName>
        <ecNumber evidence="15">3.1.26.3</ecNumber>
    </recommendedName>
    <alternativeName>
        <fullName evidence="15">Ribonuclease III</fullName>
        <shortName evidence="15">RNase III</shortName>
    </alternativeName>
</protein>
<keyword evidence="12 15" id="KW-0378">Hydrolase</keyword>
<dbReference type="RefSeq" id="WP_158351755.1">
    <property type="nucleotide sequence ID" value="NZ_CP032998.1"/>
</dbReference>
<dbReference type="GO" id="GO:0042802">
    <property type="term" value="F:identical protein binding"/>
    <property type="evidence" value="ECO:0007669"/>
    <property type="project" value="UniProtKB-ARBA"/>
</dbReference>
<gene>
    <name evidence="15" type="primary">rnc</name>
    <name evidence="18" type="ORF">D9V79_00830</name>
</gene>
<name>A0A4D6YMU6_9GAMM</name>
<comment type="cofactor">
    <cofactor evidence="15">
        <name>Mg(2+)</name>
        <dbReference type="ChEBI" id="CHEBI:18420"/>
    </cofactor>
</comment>
<keyword evidence="5 15" id="KW-0963">Cytoplasm</keyword>
<keyword evidence="15" id="KW-0699">rRNA-binding</keyword>
<evidence type="ECO:0000256" key="13">
    <source>
        <dbReference type="ARBA" id="ARBA00022842"/>
    </source>
</evidence>
<evidence type="ECO:0000256" key="9">
    <source>
        <dbReference type="ARBA" id="ARBA00022722"/>
    </source>
</evidence>
<dbReference type="SMART" id="SM00358">
    <property type="entry name" value="DSRM"/>
    <property type="match status" value="1"/>
</dbReference>
<keyword evidence="9 15" id="KW-0540">Nuclease</keyword>
<evidence type="ECO:0000256" key="2">
    <source>
        <dbReference type="ARBA" id="ARBA00004496"/>
    </source>
</evidence>
<dbReference type="GO" id="GO:0003725">
    <property type="term" value="F:double-stranded RNA binding"/>
    <property type="evidence" value="ECO:0007669"/>
    <property type="project" value="TreeGrafter"/>
</dbReference>
<dbReference type="SMART" id="SM00535">
    <property type="entry name" value="RIBOc"/>
    <property type="match status" value="1"/>
</dbReference>
<dbReference type="EMBL" id="CP032998">
    <property type="protein sequence ID" value="QCI26345.1"/>
    <property type="molecule type" value="Genomic_DNA"/>
</dbReference>
<dbReference type="PROSITE" id="PS50142">
    <property type="entry name" value="RNASE_3_2"/>
    <property type="match status" value="1"/>
</dbReference>
<evidence type="ECO:0000256" key="8">
    <source>
        <dbReference type="ARBA" id="ARBA00022694"/>
    </source>
</evidence>
<dbReference type="PANTHER" id="PTHR11207:SF0">
    <property type="entry name" value="RIBONUCLEASE 3"/>
    <property type="match status" value="1"/>
</dbReference>
<comment type="function">
    <text evidence="15">Digests double-stranded RNA. Involved in the processing of primary rRNA transcript to yield the immediate precursors to the large and small rRNAs (23S and 16S). Processes some mRNAs, and tRNAs when they are encoded in the rRNA operon. Processes pre-crRNA and tracrRNA of type II CRISPR loci if present in the organism.</text>
</comment>
<feature type="binding site" evidence="15">
    <location>
        <position position="112"/>
    </location>
    <ligand>
        <name>Mg(2+)</name>
        <dbReference type="ChEBI" id="CHEBI:18420"/>
    </ligand>
</feature>
<comment type="catalytic activity">
    <reaction evidence="1 15">
        <text>Endonucleolytic cleavage to 5'-phosphomonoester.</text>
        <dbReference type="EC" id="3.1.26.3"/>
    </reaction>
</comment>
<evidence type="ECO:0000259" key="17">
    <source>
        <dbReference type="PROSITE" id="PS50142"/>
    </source>
</evidence>
<dbReference type="InterPro" id="IPR011907">
    <property type="entry name" value="RNase_III"/>
</dbReference>
<dbReference type="HAMAP" id="MF_00104">
    <property type="entry name" value="RNase_III"/>
    <property type="match status" value="1"/>
</dbReference>
<keyword evidence="10 15" id="KW-0479">Metal-binding</keyword>
<evidence type="ECO:0000259" key="16">
    <source>
        <dbReference type="PROSITE" id="PS50137"/>
    </source>
</evidence>
<dbReference type="Pfam" id="PF14622">
    <property type="entry name" value="Ribonucleas_3_3"/>
    <property type="match status" value="1"/>
</dbReference>
<dbReference type="EC" id="3.1.26.3" evidence="15"/>
<dbReference type="GO" id="GO:0006397">
    <property type="term" value="P:mRNA processing"/>
    <property type="evidence" value="ECO:0007669"/>
    <property type="project" value="UniProtKB-UniRule"/>
</dbReference>
<evidence type="ECO:0000256" key="1">
    <source>
        <dbReference type="ARBA" id="ARBA00000109"/>
    </source>
</evidence>
<accession>A0A4D6YMU6</accession>
<dbReference type="AlphaFoldDB" id="A0A4D6YMU6"/>
<dbReference type="SUPFAM" id="SSF54768">
    <property type="entry name" value="dsRNA-binding domain-like"/>
    <property type="match status" value="1"/>
</dbReference>
<keyword evidence="11 15" id="KW-0255">Endonuclease</keyword>
<dbReference type="CDD" id="cd00593">
    <property type="entry name" value="RIBOc"/>
    <property type="match status" value="1"/>
</dbReference>
<evidence type="ECO:0000256" key="11">
    <source>
        <dbReference type="ARBA" id="ARBA00022759"/>
    </source>
</evidence>
<sequence length="220" mass="25638">MQKLQKTLKYTFKKKKLLYQALTHRSANNQNNERLEFLGDSILSFVISNILYQNFPHFNEGNMSRIRSILVQGNTLSKIAYEFRLGSYIKLGQGELKNGDFHRESILANTIEAIIGSIFLDSDIHTVEKLILQWYHKRLQKINVKYYIKKDPKTRLQEYLQSQHVSLPLYIIIQIYGEDHNQLFTICCQINKKKIIGVGSSRRKAEQDAAYQALIQLGIE</sequence>
<reference evidence="18 19" key="1">
    <citation type="submission" date="2018-10" db="EMBL/GenBank/DDBJ databases">
        <title>Comparative functional genomics of the obligate endosymbiont Buchnera aphidicola.</title>
        <authorList>
            <person name="Chong R.A."/>
        </authorList>
    </citation>
    <scope>NUCLEOTIDE SEQUENCE [LARGE SCALE GENOMIC DNA]</scope>
    <source>
        <strain evidence="18 19">Ssp</strain>
    </source>
</reference>
<dbReference type="GO" id="GO:0005737">
    <property type="term" value="C:cytoplasm"/>
    <property type="evidence" value="ECO:0007669"/>
    <property type="project" value="UniProtKB-SubCell"/>
</dbReference>
<keyword evidence="14 15" id="KW-0694">RNA-binding</keyword>
<dbReference type="CDD" id="cd10845">
    <property type="entry name" value="DSRM_RNAse_III_family"/>
    <property type="match status" value="1"/>
</dbReference>
<dbReference type="PROSITE" id="PS50137">
    <property type="entry name" value="DS_RBD"/>
    <property type="match status" value="1"/>
</dbReference>
<feature type="active site" evidence="15">
    <location>
        <position position="112"/>
    </location>
</feature>
<evidence type="ECO:0000313" key="18">
    <source>
        <dbReference type="EMBL" id="QCI26345.1"/>
    </source>
</evidence>
<dbReference type="GO" id="GO:0004525">
    <property type="term" value="F:ribonuclease III activity"/>
    <property type="evidence" value="ECO:0007669"/>
    <property type="project" value="UniProtKB-UniRule"/>
</dbReference>
<evidence type="ECO:0000256" key="15">
    <source>
        <dbReference type="HAMAP-Rule" id="MF_00104"/>
    </source>
</evidence>
<dbReference type="Gene3D" id="1.10.1520.10">
    <property type="entry name" value="Ribonuclease III domain"/>
    <property type="match status" value="1"/>
</dbReference>
<evidence type="ECO:0000256" key="7">
    <source>
        <dbReference type="ARBA" id="ARBA00022664"/>
    </source>
</evidence>
<keyword evidence="7 15" id="KW-0507">mRNA processing</keyword>
<dbReference type="Proteomes" id="UP000298636">
    <property type="component" value="Chromosome"/>
</dbReference>
<feature type="binding site" evidence="15">
    <location>
        <position position="36"/>
    </location>
    <ligand>
        <name>Mg(2+)</name>
        <dbReference type="ChEBI" id="CHEBI:18420"/>
    </ligand>
</feature>
<dbReference type="GO" id="GO:0006364">
    <property type="term" value="P:rRNA processing"/>
    <property type="evidence" value="ECO:0007669"/>
    <property type="project" value="UniProtKB-UniRule"/>
</dbReference>
<evidence type="ECO:0000256" key="4">
    <source>
        <dbReference type="ARBA" id="ARBA00011738"/>
    </source>
</evidence>
<dbReference type="Pfam" id="PF00035">
    <property type="entry name" value="dsrm"/>
    <property type="match status" value="1"/>
</dbReference>
<evidence type="ECO:0000256" key="12">
    <source>
        <dbReference type="ARBA" id="ARBA00022801"/>
    </source>
</evidence>
<dbReference type="GO" id="GO:0046872">
    <property type="term" value="F:metal ion binding"/>
    <property type="evidence" value="ECO:0007669"/>
    <property type="project" value="UniProtKB-KW"/>
</dbReference>